<gene>
    <name evidence="2" type="ORF">AVDCRST_MAG11-4040</name>
</gene>
<accession>A0A6J4MJ64</accession>
<feature type="compositionally biased region" description="Basic and acidic residues" evidence="1">
    <location>
        <begin position="61"/>
        <end position="70"/>
    </location>
</feature>
<feature type="compositionally biased region" description="Basic residues" evidence="1">
    <location>
        <begin position="136"/>
        <end position="157"/>
    </location>
</feature>
<dbReference type="EMBL" id="CADCTU010000860">
    <property type="protein sequence ID" value="CAA9359687.1"/>
    <property type="molecule type" value="Genomic_DNA"/>
</dbReference>
<feature type="non-terminal residue" evidence="2">
    <location>
        <position position="271"/>
    </location>
</feature>
<reference evidence="2" key="1">
    <citation type="submission" date="2020-02" db="EMBL/GenBank/DDBJ databases">
        <authorList>
            <person name="Meier V. D."/>
        </authorList>
    </citation>
    <scope>NUCLEOTIDE SEQUENCE</scope>
    <source>
        <strain evidence="2">AVDCRST_MAG11</strain>
    </source>
</reference>
<organism evidence="2">
    <name type="scientific">uncultured Gemmatimonadaceae bacterium</name>
    <dbReference type="NCBI Taxonomy" id="246130"/>
    <lineage>
        <taxon>Bacteria</taxon>
        <taxon>Pseudomonadati</taxon>
        <taxon>Gemmatimonadota</taxon>
        <taxon>Gemmatimonadia</taxon>
        <taxon>Gemmatimonadales</taxon>
        <taxon>Gemmatimonadaceae</taxon>
        <taxon>environmental samples</taxon>
    </lineage>
</organism>
<sequence length="271" mass="29589">DEDPPPLRPPLRAPGRPRADRGDRGAGAGRAVRRGGHLGRPVAARARRGVPAGGGVPARRAAGEPGDRRPRQPRRRLVVRAARPRRRGAQVRELRAVHLGRARAGAPRAGGHPRRPEHLARRHPPHAHLEPAGHLDHRRPHRGAARRGPRALRHVALGRRAGDRDAPQPGEGRALPAPRPQGHPQDPRRVRRHGRLGGAVRPRPPGGGALHRPHEEGHGDLHGGHREQPLARRAPVVAQRDHDQPGGDRRDHLRLERGRLRPGPAPVLRAL</sequence>
<dbReference type="AlphaFoldDB" id="A0A6J4MJ64"/>
<feature type="compositionally biased region" description="Basic and acidic residues" evidence="1">
    <location>
        <begin position="239"/>
        <end position="259"/>
    </location>
</feature>
<evidence type="ECO:0000256" key="1">
    <source>
        <dbReference type="SAM" id="MobiDB-lite"/>
    </source>
</evidence>
<evidence type="ECO:0000313" key="2">
    <source>
        <dbReference type="EMBL" id="CAA9359687.1"/>
    </source>
</evidence>
<feature type="non-terminal residue" evidence="2">
    <location>
        <position position="1"/>
    </location>
</feature>
<protein>
    <submittedName>
        <fullName evidence="2">Uncharacterized protein</fullName>
    </submittedName>
</protein>
<proteinExistence type="predicted"/>
<feature type="compositionally biased region" description="Basic residues" evidence="1">
    <location>
        <begin position="71"/>
        <end position="89"/>
    </location>
</feature>
<feature type="compositionally biased region" description="Basic and acidic residues" evidence="1">
    <location>
        <begin position="212"/>
        <end position="230"/>
    </location>
</feature>
<feature type="region of interest" description="Disordered" evidence="1">
    <location>
        <begin position="1"/>
        <end position="271"/>
    </location>
</feature>
<feature type="compositionally biased region" description="Pro residues" evidence="1">
    <location>
        <begin position="1"/>
        <end position="12"/>
    </location>
</feature>
<name>A0A6J4MJ64_9BACT</name>